<dbReference type="AlphaFoldDB" id="A0A9E8SKI6"/>
<evidence type="ECO:0000259" key="6">
    <source>
        <dbReference type="Pfam" id="PF08281"/>
    </source>
</evidence>
<dbReference type="GO" id="GO:0003677">
    <property type="term" value="F:DNA binding"/>
    <property type="evidence" value="ECO:0007669"/>
    <property type="project" value="InterPro"/>
</dbReference>
<dbReference type="SUPFAM" id="SSF88659">
    <property type="entry name" value="Sigma3 and sigma4 domains of RNA polymerase sigma factors"/>
    <property type="match status" value="1"/>
</dbReference>
<keyword evidence="3" id="KW-0731">Sigma factor</keyword>
<dbReference type="InterPro" id="IPR013325">
    <property type="entry name" value="RNA_pol_sigma_r2"/>
</dbReference>
<protein>
    <submittedName>
        <fullName evidence="7">RNA polymerase sigma factor</fullName>
    </submittedName>
</protein>
<gene>
    <name evidence="7" type="ORF">ON006_30345</name>
</gene>
<evidence type="ECO:0000256" key="1">
    <source>
        <dbReference type="ARBA" id="ARBA00010641"/>
    </source>
</evidence>
<reference evidence="7" key="1">
    <citation type="submission" date="2022-11" db="EMBL/GenBank/DDBJ databases">
        <title>Dyadobacter pollutisoli sp. nov., isolated from plastic dumped soil.</title>
        <authorList>
            <person name="Kim J.M."/>
            <person name="Kim K.R."/>
            <person name="Lee J.K."/>
            <person name="Hao L."/>
            <person name="Jeon C.O."/>
        </authorList>
    </citation>
    <scope>NUCLEOTIDE SEQUENCE</scope>
    <source>
        <strain evidence="7">U1</strain>
    </source>
</reference>
<dbReference type="NCBIfam" id="TIGR02937">
    <property type="entry name" value="sigma70-ECF"/>
    <property type="match status" value="1"/>
</dbReference>
<keyword evidence="2" id="KW-0805">Transcription regulation</keyword>
<evidence type="ECO:0000256" key="2">
    <source>
        <dbReference type="ARBA" id="ARBA00023015"/>
    </source>
</evidence>
<keyword evidence="4" id="KW-0804">Transcription</keyword>
<evidence type="ECO:0000313" key="7">
    <source>
        <dbReference type="EMBL" id="WAC12018.1"/>
    </source>
</evidence>
<dbReference type="GO" id="GO:0016987">
    <property type="term" value="F:sigma factor activity"/>
    <property type="evidence" value="ECO:0007669"/>
    <property type="project" value="UniProtKB-KW"/>
</dbReference>
<dbReference type="InterPro" id="IPR013324">
    <property type="entry name" value="RNA_pol_sigma_r3/r4-like"/>
</dbReference>
<dbReference type="RefSeq" id="WP_244822115.1">
    <property type="nucleotide sequence ID" value="NZ_CP112998.1"/>
</dbReference>
<dbReference type="EMBL" id="CP112998">
    <property type="protein sequence ID" value="WAC12018.1"/>
    <property type="molecule type" value="Genomic_DNA"/>
</dbReference>
<dbReference type="InterPro" id="IPR036388">
    <property type="entry name" value="WH-like_DNA-bd_sf"/>
</dbReference>
<dbReference type="InterPro" id="IPR007627">
    <property type="entry name" value="RNA_pol_sigma70_r2"/>
</dbReference>
<evidence type="ECO:0000259" key="5">
    <source>
        <dbReference type="Pfam" id="PF04542"/>
    </source>
</evidence>
<dbReference type="PANTHER" id="PTHR43133">
    <property type="entry name" value="RNA POLYMERASE ECF-TYPE SIGMA FACTO"/>
    <property type="match status" value="1"/>
</dbReference>
<dbReference type="Proteomes" id="UP001164653">
    <property type="component" value="Chromosome"/>
</dbReference>
<evidence type="ECO:0000256" key="4">
    <source>
        <dbReference type="ARBA" id="ARBA00023163"/>
    </source>
</evidence>
<sequence>MINFESLTGEKTDQQLWQRIRAGDEQAFTNIFERYHRTLYNYGSKLSTNSAIIEDAVQDVFIDVWRLRNNLTENVTSVKFYLYRALRRRIHLAQDKFPITEEITSLGDQEIPSNLSNSETILIDDESSSMRARRIQEMLSQLPDRQMEALTLRYFDDFSIEEIADIMGVSEKSVRNFIYKALTSLRQNRQTLIISTLILCLLFIF</sequence>
<dbReference type="GO" id="GO:0006352">
    <property type="term" value="P:DNA-templated transcription initiation"/>
    <property type="evidence" value="ECO:0007669"/>
    <property type="project" value="InterPro"/>
</dbReference>
<dbReference type="Pfam" id="PF04542">
    <property type="entry name" value="Sigma70_r2"/>
    <property type="match status" value="1"/>
</dbReference>
<dbReference type="CDD" id="cd06171">
    <property type="entry name" value="Sigma70_r4"/>
    <property type="match status" value="1"/>
</dbReference>
<feature type="domain" description="RNA polymerase sigma-70 region 2" evidence="5">
    <location>
        <begin position="31"/>
        <end position="90"/>
    </location>
</feature>
<dbReference type="KEGG" id="dpf:ON006_30345"/>
<dbReference type="InterPro" id="IPR014284">
    <property type="entry name" value="RNA_pol_sigma-70_dom"/>
</dbReference>
<dbReference type="Gene3D" id="1.10.10.10">
    <property type="entry name" value="Winged helix-like DNA-binding domain superfamily/Winged helix DNA-binding domain"/>
    <property type="match status" value="1"/>
</dbReference>
<dbReference type="InterPro" id="IPR039425">
    <property type="entry name" value="RNA_pol_sigma-70-like"/>
</dbReference>
<dbReference type="PANTHER" id="PTHR43133:SF46">
    <property type="entry name" value="RNA POLYMERASE SIGMA-70 FACTOR ECF SUBFAMILY"/>
    <property type="match status" value="1"/>
</dbReference>
<evidence type="ECO:0000256" key="3">
    <source>
        <dbReference type="ARBA" id="ARBA00023082"/>
    </source>
</evidence>
<proteinExistence type="inferred from homology"/>
<keyword evidence="8" id="KW-1185">Reference proteome</keyword>
<dbReference type="SUPFAM" id="SSF88946">
    <property type="entry name" value="Sigma2 domain of RNA polymerase sigma factors"/>
    <property type="match status" value="1"/>
</dbReference>
<evidence type="ECO:0000313" key="8">
    <source>
        <dbReference type="Proteomes" id="UP001164653"/>
    </source>
</evidence>
<feature type="domain" description="RNA polymerase sigma factor 70 region 4 type 2" evidence="6">
    <location>
        <begin position="133"/>
        <end position="184"/>
    </location>
</feature>
<comment type="similarity">
    <text evidence="1">Belongs to the sigma-70 factor family. ECF subfamily.</text>
</comment>
<dbReference type="Pfam" id="PF08281">
    <property type="entry name" value="Sigma70_r4_2"/>
    <property type="match status" value="1"/>
</dbReference>
<dbReference type="Gene3D" id="1.10.1740.10">
    <property type="match status" value="1"/>
</dbReference>
<accession>A0A9E8SKI6</accession>
<name>A0A9E8SKI6_9BACT</name>
<dbReference type="InterPro" id="IPR013249">
    <property type="entry name" value="RNA_pol_sigma70_r4_t2"/>
</dbReference>
<organism evidence="7 8">
    <name type="scientific">Dyadobacter pollutisoli</name>
    <dbReference type="NCBI Taxonomy" id="2910158"/>
    <lineage>
        <taxon>Bacteria</taxon>
        <taxon>Pseudomonadati</taxon>
        <taxon>Bacteroidota</taxon>
        <taxon>Cytophagia</taxon>
        <taxon>Cytophagales</taxon>
        <taxon>Spirosomataceae</taxon>
        <taxon>Dyadobacter</taxon>
    </lineage>
</organism>